<comment type="caution">
    <text evidence="3">The sequence shown here is derived from an EMBL/GenBank/DDBJ whole genome shotgun (WGS) entry which is preliminary data.</text>
</comment>
<reference evidence="3" key="1">
    <citation type="submission" date="2019-05" db="EMBL/GenBank/DDBJ databases">
        <authorList>
            <person name="Piombo E."/>
        </authorList>
    </citation>
    <scope>NUCLEOTIDE SEQUENCE</scope>
    <source>
        <strain evidence="3">C2S</strain>
    </source>
</reference>
<dbReference type="Pfam" id="PF12796">
    <property type="entry name" value="Ank_2"/>
    <property type="match status" value="1"/>
</dbReference>
<dbReference type="Gene3D" id="1.25.40.20">
    <property type="entry name" value="Ankyrin repeat-containing domain"/>
    <property type="match status" value="1"/>
</dbReference>
<dbReference type="InterPro" id="IPR036770">
    <property type="entry name" value="Ankyrin_rpt-contain_sf"/>
</dbReference>
<dbReference type="PANTHER" id="PTHR24148">
    <property type="entry name" value="ANKYRIN REPEAT DOMAIN-CONTAINING PROTEIN 39 HOMOLOG-RELATED"/>
    <property type="match status" value="1"/>
</dbReference>
<accession>A0A9Q9UEZ1</accession>
<dbReference type="InterPro" id="IPR052895">
    <property type="entry name" value="HetReg/Transcr_Mod"/>
</dbReference>
<dbReference type="InterPro" id="IPR010730">
    <property type="entry name" value="HET"/>
</dbReference>
<dbReference type="EMBL" id="CABFJX010000395">
    <property type="protein sequence ID" value="VTT78876.1"/>
    <property type="molecule type" value="Genomic_DNA"/>
</dbReference>
<keyword evidence="1" id="KW-0040">ANK repeat</keyword>
<dbReference type="Pfam" id="PF06985">
    <property type="entry name" value="HET"/>
    <property type="match status" value="1"/>
</dbReference>
<dbReference type="Pfam" id="PF26639">
    <property type="entry name" value="Het-6_barrel"/>
    <property type="match status" value="1"/>
</dbReference>
<evidence type="ECO:0000256" key="1">
    <source>
        <dbReference type="PROSITE-ProRule" id="PRU00023"/>
    </source>
</evidence>
<feature type="repeat" description="ANK" evidence="1">
    <location>
        <begin position="158"/>
        <end position="190"/>
    </location>
</feature>
<dbReference type="PANTHER" id="PTHR24148:SF64">
    <property type="entry name" value="HETEROKARYON INCOMPATIBILITY DOMAIN-CONTAINING PROTEIN"/>
    <property type="match status" value="1"/>
</dbReference>
<sequence length="850" mass="96303">MDVPLQYKTFEYEPLPSPTSIRLLRPVKQLKTPDAASINGVPLLQFVLEPSERNGRPLYDALSYTWGNPKSVRHGLPDEYDTQHKHVIAVNSCLFYVTRNLYEALCRLQEPCRSPEDIDKRYTPWNKTRLIQAAEEGNLTLVMRYLEQGADHTCQDRFGETALHYAAENGYPEVVKALLFAGAQPTTLDNTNRDPLTCCTSRKRRQWRETCEILRNWVAQPKGKSHLEASTSGRGVPLWIDAICINQDDIAERNSQVAMMSQIYGSARCVVAWLGEEDDTTNAAFNCLSNIPQPSTAIARSYHNSYARHCDHVRGKVLDVNERPHNLPMSVAEVIAVKSLFTRTWFSRTWVIQEASLAREIDIICGSFHFEWSSIFTLLFVLFGESASNDILSDGGPPAKFGKAGPNAQILTLFAIRSRTAPNSREAREARKYFLGQDIVDPPCSQLSILALFLLTWDFAVSDGRDKVFALMNVSEPSEGLAADYSKSIAEVFTEMGMILLQAKGYNKVHDLQGEIVDDLEPLELLSFVQKPGTPQWKVSPAVMKNKYERPADLPSWVPAFNAQLVSIRIYHKLYNASGSRQAVIHNSLPGILKVDVSIVDTIAEVEEYPLSEGYGRINNDCTIESWLTIVSKLCTTYPSGESRTEALWRTLASEHHKKSKKPEAGESYLQNIVLQWIVKHRRQDSIERHEDLCKVLQEVFNTESSDSPPPISKLISSNTESVGKGSEIGADERYFRWGLMRYMRGRCLMRTELGYLAISSKESRPKDHVVVIAGGRTPFILRQISANQFTFVGEAYVHGIMFGEWLRREGCNFQPVEIRYVFRLYLSVPTPTRHHWGIPMDYNMHWYSS</sequence>
<dbReference type="PROSITE" id="PS50088">
    <property type="entry name" value="ANK_REPEAT"/>
    <property type="match status" value="1"/>
</dbReference>
<protein>
    <recommendedName>
        <fullName evidence="2">Heterokaryon incompatibility domain-containing protein</fullName>
    </recommendedName>
</protein>
<dbReference type="PROSITE" id="PS50297">
    <property type="entry name" value="ANK_REP_REGION"/>
    <property type="match status" value="1"/>
</dbReference>
<name>A0A9Q9UEZ1_FUSFU</name>
<gene>
    <name evidence="3" type="ORF">C2S_11289</name>
</gene>
<dbReference type="SUPFAM" id="SSF48403">
    <property type="entry name" value="Ankyrin repeat"/>
    <property type="match status" value="1"/>
</dbReference>
<dbReference type="AlphaFoldDB" id="A0A9Q9UEZ1"/>
<evidence type="ECO:0000313" key="4">
    <source>
        <dbReference type="Proteomes" id="UP000760494"/>
    </source>
</evidence>
<dbReference type="SMART" id="SM00248">
    <property type="entry name" value="ANK"/>
    <property type="match status" value="2"/>
</dbReference>
<proteinExistence type="predicted"/>
<dbReference type="InterPro" id="IPR002110">
    <property type="entry name" value="Ankyrin_rpt"/>
</dbReference>
<feature type="domain" description="Heterokaryon incompatibility" evidence="2">
    <location>
        <begin position="238"/>
        <end position="354"/>
    </location>
</feature>
<organism evidence="3 4">
    <name type="scientific">Fusarium fujikuroi</name>
    <name type="common">Bakanae and foot rot disease fungus</name>
    <name type="synonym">Gibberella fujikuroi</name>
    <dbReference type="NCBI Taxonomy" id="5127"/>
    <lineage>
        <taxon>Eukaryota</taxon>
        <taxon>Fungi</taxon>
        <taxon>Dikarya</taxon>
        <taxon>Ascomycota</taxon>
        <taxon>Pezizomycotina</taxon>
        <taxon>Sordariomycetes</taxon>
        <taxon>Hypocreomycetidae</taxon>
        <taxon>Hypocreales</taxon>
        <taxon>Nectriaceae</taxon>
        <taxon>Fusarium</taxon>
        <taxon>Fusarium fujikuroi species complex</taxon>
    </lineage>
</organism>
<evidence type="ECO:0000313" key="3">
    <source>
        <dbReference type="EMBL" id="VTT78876.1"/>
    </source>
</evidence>
<evidence type="ECO:0000259" key="2">
    <source>
        <dbReference type="Pfam" id="PF06985"/>
    </source>
</evidence>
<dbReference type="Proteomes" id="UP000760494">
    <property type="component" value="Unassembled WGS sequence"/>
</dbReference>